<dbReference type="OrthoDB" id="2213137at2759"/>
<dbReference type="InParanoid" id="A0A7M7RCH0"/>
<dbReference type="GO" id="GO:0008028">
    <property type="term" value="F:monocarboxylic acid transmembrane transporter activity"/>
    <property type="evidence" value="ECO:0000318"/>
    <property type="project" value="GO_Central"/>
</dbReference>
<dbReference type="PANTHER" id="PTHR11360">
    <property type="entry name" value="MONOCARBOXYLATE TRANSPORTER"/>
    <property type="match status" value="1"/>
</dbReference>
<evidence type="ECO:0000313" key="2">
    <source>
        <dbReference type="EnsemblMetazoa" id="XP_788793"/>
    </source>
</evidence>
<reference evidence="2" key="2">
    <citation type="submission" date="2021-01" db="UniProtKB">
        <authorList>
            <consortium name="EnsemblMetazoa"/>
        </authorList>
    </citation>
    <scope>IDENTIFICATION</scope>
</reference>
<dbReference type="Pfam" id="PF07690">
    <property type="entry name" value="MFS_1"/>
    <property type="match status" value="1"/>
</dbReference>
<feature type="transmembrane region" description="Helical" evidence="1">
    <location>
        <begin position="202"/>
        <end position="226"/>
    </location>
</feature>
<dbReference type="InterPro" id="IPR011701">
    <property type="entry name" value="MFS"/>
</dbReference>
<feature type="transmembrane region" description="Helical" evidence="1">
    <location>
        <begin position="232"/>
        <end position="257"/>
    </location>
</feature>
<organism evidence="2 3">
    <name type="scientific">Strongylocentrotus purpuratus</name>
    <name type="common">Purple sea urchin</name>
    <dbReference type="NCBI Taxonomy" id="7668"/>
    <lineage>
        <taxon>Eukaryota</taxon>
        <taxon>Metazoa</taxon>
        <taxon>Echinodermata</taxon>
        <taxon>Eleutherozoa</taxon>
        <taxon>Echinozoa</taxon>
        <taxon>Echinoidea</taxon>
        <taxon>Euechinoidea</taxon>
        <taxon>Echinacea</taxon>
        <taxon>Camarodonta</taxon>
        <taxon>Echinidea</taxon>
        <taxon>Strongylocentrotidae</taxon>
        <taxon>Strongylocentrotus</taxon>
    </lineage>
</organism>
<evidence type="ECO:0000313" key="3">
    <source>
        <dbReference type="Proteomes" id="UP000007110"/>
    </source>
</evidence>
<dbReference type="GO" id="GO:0005886">
    <property type="term" value="C:plasma membrane"/>
    <property type="evidence" value="ECO:0000318"/>
    <property type="project" value="GO_Central"/>
</dbReference>
<dbReference type="KEGG" id="spu:583806"/>
<keyword evidence="1" id="KW-0472">Membrane</keyword>
<proteinExistence type="predicted"/>
<sequence length="268" mass="29526">MAYMPTILALNDFFRENFVLVNTITLYGYTAGSMLLPIVTERSFEAYGYAGAFIILGGIALNLVVCGTTIRKSLRNAATNEGEIHDEVKEKRNCQSEKKFLEKMELGIPPSKAIFLSTIGGIGGIVGRTVFIILVRKGTNVYVIYITVCLICTISFLLDFVSSAYEVLAILAFVQGFSFFIEDAIPCSFFKDAVYDDKNADMAIALNFFMGGLGATCAGAFTGYLYDITQSFTKVFIIGGVIKALMTVHLFIVAILIKRRRIRNKLPV</sequence>
<dbReference type="GeneID" id="583806"/>
<keyword evidence="1" id="KW-1133">Transmembrane helix</keyword>
<dbReference type="InterPro" id="IPR050327">
    <property type="entry name" value="Proton-linked_MCT"/>
</dbReference>
<feature type="transmembrane region" description="Helical" evidence="1">
    <location>
        <begin position="142"/>
        <end position="161"/>
    </location>
</feature>
<dbReference type="InterPro" id="IPR036259">
    <property type="entry name" value="MFS_trans_sf"/>
</dbReference>
<dbReference type="EnsemblMetazoa" id="XM_783700">
    <property type="protein sequence ID" value="XP_788793"/>
    <property type="gene ID" value="LOC583806"/>
</dbReference>
<keyword evidence="1" id="KW-0812">Transmembrane</keyword>
<dbReference type="SUPFAM" id="SSF103473">
    <property type="entry name" value="MFS general substrate transporter"/>
    <property type="match status" value="1"/>
</dbReference>
<feature type="transmembrane region" description="Helical" evidence="1">
    <location>
        <begin position="20"/>
        <end position="39"/>
    </location>
</feature>
<keyword evidence="3" id="KW-1185">Reference proteome</keyword>
<name>A0A7M7RCH0_STRPU</name>
<evidence type="ECO:0000256" key="1">
    <source>
        <dbReference type="SAM" id="Phobius"/>
    </source>
</evidence>
<feature type="transmembrane region" description="Helical" evidence="1">
    <location>
        <begin position="46"/>
        <end position="70"/>
    </location>
</feature>
<reference evidence="3" key="1">
    <citation type="submission" date="2015-02" db="EMBL/GenBank/DDBJ databases">
        <title>Genome sequencing for Strongylocentrotus purpuratus.</title>
        <authorList>
            <person name="Murali S."/>
            <person name="Liu Y."/>
            <person name="Vee V."/>
            <person name="English A."/>
            <person name="Wang M."/>
            <person name="Skinner E."/>
            <person name="Han Y."/>
            <person name="Muzny D.M."/>
            <person name="Worley K.C."/>
            <person name="Gibbs R.A."/>
        </authorList>
    </citation>
    <scope>NUCLEOTIDE SEQUENCE</scope>
</reference>
<feature type="transmembrane region" description="Helical" evidence="1">
    <location>
        <begin position="167"/>
        <end position="190"/>
    </location>
</feature>
<accession>A0A7M7RCH0</accession>
<dbReference type="RefSeq" id="XP_788793.3">
    <property type="nucleotide sequence ID" value="XM_783700.4"/>
</dbReference>
<dbReference type="Proteomes" id="UP000007110">
    <property type="component" value="Unassembled WGS sequence"/>
</dbReference>
<dbReference type="PANTHER" id="PTHR11360:SF303">
    <property type="entry name" value="MAJOR FACILITATOR SUPERFAMILY (MFS) PROFILE DOMAIN-CONTAINING PROTEIN"/>
    <property type="match status" value="1"/>
</dbReference>
<dbReference type="Gene3D" id="1.20.1250.20">
    <property type="entry name" value="MFS general substrate transporter like domains"/>
    <property type="match status" value="1"/>
</dbReference>
<dbReference type="AlphaFoldDB" id="A0A7M7RCH0"/>
<feature type="transmembrane region" description="Helical" evidence="1">
    <location>
        <begin position="113"/>
        <end position="135"/>
    </location>
</feature>
<protein>
    <submittedName>
        <fullName evidence="2">Uncharacterized protein</fullName>
    </submittedName>
</protein>